<dbReference type="NCBIfam" id="TIGR03422">
    <property type="entry name" value="mito_frataxin"/>
    <property type="match status" value="1"/>
</dbReference>
<keyword evidence="8" id="KW-0560">Oxidoreductase</keyword>
<evidence type="ECO:0000256" key="12">
    <source>
        <dbReference type="ARBA" id="ARBA00047990"/>
    </source>
</evidence>
<evidence type="ECO:0000256" key="4">
    <source>
        <dbReference type="ARBA" id="ARBA00022434"/>
    </source>
</evidence>
<dbReference type="Proteomes" id="UP000287651">
    <property type="component" value="Unassembled WGS sequence"/>
</dbReference>
<dbReference type="GO" id="GO:0004322">
    <property type="term" value="F:ferroxidase activity"/>
    <property type="evidence" value="ECO:0007669"/>
    <property type="project" value="UniProtKB-EC"/>
</dbReference>
<keyword evidence="11" id="KW-0496">Mitochondrion</keyword>
<dbReference type="AlphaFoldDB" id="A0A427AYS3"/>
<dbReference type="CDD" id="cd00503">
    <property type="entry name" value="Frataxin"/>
    <property type="match status" value="1"/>
</dbReference>
<evidence type="ECO:0000313" key="14">
    <source>
        <dbReference type="Proteomes" id="UP000287651"/>
    </source>
</evidence>
<keyword evidence="9" id="KW-0408">Iron</keyword>
<comment type="similarity">
    <text evidence="2">Belongs to the frataxin family.</text>
</comment>
<sequence>MASRFAPRLLLQRLWTLRRARPTSSILVASEAPADVGGGGLFSPPGPSSALDPRCVSRVFFSARPSALDERQNPAAIDYRSLMSEEEFHNLADETIHDLLEKFEEYGDAIQVDGYEVDYGNHVLTLKLGSLGTYVLNKQTPNRQIWLSSPVSGPSRFDWDVTAKTWVYRRTKAALLQLLEGEVGQLCGEPISLR</sequence>
<reference evidence="13 14" key="1">
    <citation type="journal article" date="2014" name="Agronomy (Basel)">
        <title>A Draft Genome Sequence for Ensete ventricosum, the Drought-Tolerant Tree Against Hunger.</title>
        <authorList>
            <person name="Harrison J."/>
            <person name="Moore K.A."/>
            <person name="Paszkiewicz K."/>
            <person name="Jones T."/>
            <person name="Grant M."/>
            <person name="Ambacheew D."/>
            <person name="Muzemil S."/>
            <person name="Studholme D.J."/>
        </authorList>
    </citation>
    <scope>NUCLEOTIDE SEQUENCE [LARGE SCALE GENOMIC DNA]</scope>
</reference>
<proteinExistence type="inferred from homology"/>
<dbReference type="EC" id="1.16.3.1" evidence="3"/>
<comment type="catalytic activity">
    <reaction evidence="12">
        <text>4 Fe(2+) + O2 + 4 H(+) = 4 Fe(3+) + 2 H2O</text>
        <dbReference type="Rhea" id="RHEA:11148"/>
        <dbReference type="ChEBI" id="CHEBI:15377"/>
        <dbReference type="ChEBI" id="CHEBI:15378"/>
        <dbReference type="ChEBI" id="CHEBI:15379"/>
        <dbReference type="ChEBI" id="CHEBI:29033"/>
        <dbReference type="ChEBI" id="CHEBI:29034"/>
        <dbReference type="EC" id="1.16.3.1"/>
    </reaction>
</comment>
<evidence type="ECO:0000256" key="5">
    <source>
        <dbReference type="ARBA" id="ARBA00022448"/>
    </source>
</evidence>
<dbReference type="EMBL" id="AMZH03000918">
    <property type="protein sequence ID" value="RRT81409.1"/>
    <property type="molecule type" value="Genomic_DNA"/>
</dbReference>
<dbReference type="InterPro" id="IPR036524">
    <property type="entry name" value="Frataxin/CyaY_sf"/>
</dbReference>
<dbReference type="GO" id="GO:0005739">
    <property type="term" value="C:mitochondrion"/>
    <property type="evidence" value="ECO:0007669"/>
    <property type="project" value="UniProtKB-SubCell"/>
</dbReference>
<dbReference type="SUPFAM" id="SSF55387">
    <property type="entry name" value="Frataxin/Nqo15-like"/>
    <property type="match status" value="1"/>
</dbReference>
<protein>
    <recommendedName>
        <fullName evidence="3">ferroxidase</fullName>
        <ecNumber evidence="3">1.16.3.1</ecNumber>
    </recommendedName>
</protein>
<comment type="caution">
    <text evidence="13">The sequence shown here is derived from an EMBL/GenBank/DDBJ whole genome shotgun (WGS) entry which is preliminary data.</text>
</comment>
<dbReference type="PANTHER" id="PTHR16821:SF2">
    <property type="entry name" value="FRATAXIN, MITOCHONDRIAL"/>
    <property type="match status" value="1"/>
</dbReference>
<dbReference type="GO" id="GO:0006826">
    <property type="term" value="P:iron ion transport"/>
    <property type="evidence" value="ECO:0007669"/>
    <property type="project" value="UniProtKB-KW"/>
</dbReference>
<dbReference type="SMART" id="SM01219">
    <property type="entry name" value="Frataxin_Cyay"/>
    <property type="match status" value="1"/>
</dbReference>
<keyword evidence="7" id="KW-0809">Transit peptide</keyword>
<accession>A0A427AYS3</accession>
<dbReference type="GO" id="GO:0034986">
    <property type="term" value="F:iron chaperone activity"/>
    <property type="evidence" value="ECO:0007669"/>
    <property type="project" value="TreeGrafter"/>
</dbReference>
<dbReference type="InterPro" id="IPR002908">
    <property type="entry name" value="Frataxin/CyaY"/>
</dbReference>
<dbReference type="GO" id="GO:0008198">
    <property type="term" value="F:ferrous iron binding"/>
    <property type="evidence" value="ECO:0007669"/>
    <property type="project" value="TreeGrafter"/>
</dbReference>
<dbReference type="PANTHER" id="PTHR16821">
    <property type="entry name" value="FRATAXIN"/>
    <property type="match status" value="1"/>
</dbReference>
<dbReference type="GO" id="GO:0006879">
    <property type="term" value="P:intracellular iron ion homeostasis"/>
    <property type="evidence" value="ECO:0007669"/>
    <property type="project" value="UniProtKB-KW"/>
</dbReference>
<organism evidence="13 14">
    <name type="scientific">Ensete ventricosum</name>
    <name type="common">Abyssinian banana</name>
    <name type="synonym">Musa ensete</name>
    <dbReference type="NCBI Taxonomy" id="4639"/>
    <lineage>
        <taxon>Eukaryota</taxon>
        <taxon>Viridiplantae</taxon>
        <taxon>Streptophyta</taxon>
        <taxon>Embryophyta</taxon>
        <taxon>Tracheophyta</taxon>
        <taxon>Spermatophyta</taxon>
        <taxon>Magnoliopsida</taxon>
        <taxon>Liliopsida</taxon>
        <taxon>Zingiberales</taxon>
        <taxon>Musaceae</taxon>
        <taxon>Ensete</taxon>
    </lineage>
</organism>
<evidence type="ECO:0000256" key="10">
    <source>
        <dbReference type="ARBA" id="ARBA00023065"/>
    </source>
</evidence>
<dbReference type="InterPro" id="IPR020895">
    <property type="entry name" value="Frataxin_CS"/>
</dbReference>
<evidence type="ECO:0000256" key="2">
    <source>
        <dbReference type="ARBA" id="ARBA00008183"/>
    </source>
</evidence>
<dbReference type="InterPro" id="IPR017789">
    <property type="entry name" value="Frataxin"/>
</dbReference>
<dbReference type="PROSITE" id="PS50810">
    <property type="entry name" value="FRATAXIN_2"/>
    <property type="match status" value="1"/>
</dbReference>
<keyword evidence="5" id="KW-0813">Transport</keyword>
<evidence type="ECO:0000256" key="6">
    <source>
        <dbReference type="ARBA" id="ARBA00022496"/>
    </source>
</evidence>
<comment type="subcellular location">
    <subcellularLocation>
        <location evidence="1">Mitochondrion</location>
    </subcellularLocation>
</comment>
<evidence type="ECO:0000313" key="13">
    <source>
        <dbReference type="EMBL" id="RRT81409.1"/>
    </source>
</evidence>
<evidence type="ECO:0000256" key="7">
    <source>
        <dbReference type="ARBA" id="ARBA00022946"/>
    </source>
</evidence>
<dbReference type="GO" id="GO:0008199">
    <property type="term" value="F:ferric iron binding"/>
    <property type="evidence" value="ECO:0007669"/>
    <property type="project" value="InterPro"/>
</dbReference>
<gene>
    <name evidence="13" type="ORF">B296_00021159</name>
</gene>
<dbReference type="PRINTS" id="PR00904">
    <property type="entry name" value="FRATAXIN"/>
</dbReference>
<dbReference type="NCBIfam" id="TIGR03421">
    <property type="entry name" value="FeS_CyaY"/>
    <property type="match status" value="1"/>
</dbReference>
<keyword evidence="6" id="KW-0410">Iron transport</keyword>
<dbReference type="GO" id="GO:0016226">
    <property type="term" value="P:iron-sulfur cluster assembly"/>
    <property type="evidence" value="ECO:0007669"/>
    <property type="project" value="InterPro"/>
</dbReference>
<dbReference type="Gene3D" id="3.30.920.10">
    <property type="entry name" value="Frataxin/CyaY"/>
    <property type="match status" value="1"/>
</dbReference>
<dbReference type="FunFam" id="3.30.920.10:FF:000003">
    <property type="entry name" value="Frataxin, mitochondrial"/>
    <property type="match status" value="1"/>
</dbReference>
<evidence type="ECO:0000256" key="9">
    <source>
        <dbReference type="ARBA" id="ARBA00023004"/>
    </source>
</evidence>
<name>A0A427AYS3_ENSVE</name>
<evidence type="ECO:0000256" key="11">
    <source>
        <dbReference type="ARBA" id="ARBA00023128"/>
    </source>
</evidence>
<evidence type="ECO:0000256" key="3">
    <source>
        <dbReference type="ARBA" id="ARBA00013107"/>
    </source>
</evidence>
<keyword evidence="10" id="KW-0406">Ion transport</keyword>
<keyword evidence="4" id="KW-0409">Iron storage</keyword>
<dbReference type="PROSITE" id="PS01344">
    <property type="entry name" value="FRATAXIN_1"/>
    <property type="match status" value="1"/>
</dbReference>
<evidence type="ECO:0000256" key="8">
    <source>
        <dbReference type="ARBA" id="ARBA00023002"/>
    </source>
</evidence>
<dbReference type="Pfam" id="PF01491">
    <property type="entry name" value="Frataxin_Cyay"/>
    <property type="match status" value="1"/>
</dbReference>
<evidence type="ECO:0000256" key="1">
    <source>
        <dbReference type="ARBA" id="ARBA00004173"/>
    </source>
</evidence>
<dbReference type="GO" id="GO:0051537">
    <property type="term" value="F:2 iron, 2 sulfur cluster binding"/>
    <property type="evidence" value="ECO:0007669"/>
    <property type="project" value="TreeGrafter"/>
</dbReference>